<feature type="compositionally biased region" description="Polar residues" evidence="5">
    <location>
        <begin position="42"/>
        <end position="52"/>
    </location>
</feature>
<sequence length="502" mass="55461">MPPLQELQLIQQVSVSSEMSPHNDCSVESDLAGAVAKLAMVQRSSSTESSGSDAPVPPVHVTIEPSPSTDDSEPSENGDGFESESTTYFDATSDAEAYHKGDSGVEVDQEPDFVIPDEQKVANIVEMVEFYFSDAYILKDAFLLKHVRRHKEGYISLKLISSFKKVKHETRDWRQVAFACRKSDKLEVNDAGTKVRRVAPLPEIDQTTPSRTIVAIGISQEKASIEGMAELFSKFGPIASIRILRPGTSMPAEVRSVAARNPDMTNKICALIEFECTESAKSCSTDNYLTGLIKIVEVAKREPRKTNKNVKKSQESSPNGSRPESPSIQALRSDSRNRIDKRKRRNATHLRAVSDFSGSGFDTPNISSSDAEISPHMQRRQLHICNNSSQNSTPSGSPFMKRSNYFRNKDQNRSPLASSPEGPRYFRGVASETSSPSRSPWIQRRINAADDSYGRRSPQAFSLSVPSNVFRYPLGPDGTKGFHDDARRGRFSLGGECVVTKM</sequence>
<feature type="region of interest" description="Disordered" evidence="5">
    <location>
        <begin position="409"/>
        <end position="440"/>
    </location>
</feature>
<feature type="compositionally biased region" description="Polar residues" evidence="5">
    <location>
        <begin position="431"/>
        <end position="440"/>
    </location>
</feature>
<dbReference type="GO" id="GO:0006396">
    <property type="term" value="P:RNA processing"/>
    <property type="evidence" value="ECO:0007669"/>
    <property type="project" value="InterPro"/>
</dbReference>
<protein>
    <recommendedName>
        <fullName evidence="10">La-related protein 6</fullName>
    </recommendedName>
</protein>
<reference evidence="8" key="1">
    <citation type="submission" date="2023-07" db="EMBL/GenBank/DDBJ databases">
        <title>Chromosome-level genome assembly of Artemia franciscana.</title>
        <authorList>
            <person name="Jo E."/>
        </authorList>
    </citation>
    <scope>NUCLEOTIDE SEQUENCE</scope>
    <source>
        <tissue evidence="8">Whole body</tissue>
    </source>
</reference>
<feature type="compositionally biased region" description="Polar residues" evidence="5">
    <location>
        <begin position="356"/>
        <end position="371"/>
    </location>
</feature>
<dbReference type="SMART" id="SM00715">
    <property type="entry name" value="LA"/>
    <property type="match status" value="1"/>
</dbReference>
<dbReference type="SUPFAM" id="SSF54928">
    <property type="entry name" value="RNA-binding domain, RBD"/>
    <property type="match status" value="1"/>
</dbReference>
<feature type="region of interest" description="Disordered" evidence="5">
    <location>
        <begin position="303"/>
        <end position="376"/>
    </location>
</feature>
<evidence type="ECO:0000256" key="4">
    <source>
        <dbReference type="PROSITE-ProRule" id="PRU00332"/>
    </source>
</evidence>
<feature type="region of interest" description="Disordered" evidence="5">
    <location>
        <begin position="39"/>
        <end position="85"/>
    </location>
</feature>
<name>A0AA88LK29_ARTSF</name>
<dbReference type="InterPro" id="IPR024642">
    <property type="entry name" value="SUZ-C"/>
</dbReference>
<dbReference type="PRINTS" id="PR00302">
    <property type="entry name" value="LUPUSLA"/>
</dbReference>
<dbReference type="PROSITE" id="PS50961">
    <property type="entry name" value="HTH_LA"/>
    <property type="match status" value="1"/>
</dbReference>
<feature type="domain" description="HTH La-type RNA-binding" evidence="6">
    <location>
        <begin position="114"/>
        <end position="205"/>
    </location>
</feature>
<dbReference type="FunFam" id="1.10.10.10:FF:000158">
    <property type="entry name" value="La ribonucleoprotein domain family member 7"/>
    <property type="match status" value="1"/>
</dbReference>
<comment type="subcellular location">
    <subcellularLocation>
        <location evidence="1">Nucleus</location>
    </subcellularLocation>
</comment>
<dbReference type="InterPro" id="IPR045180">
    <property type="entry name" value="La_dom_prot"/>
</dbReference>
<evidence type="ECO:0000259" key="7">
    <source>
        <dbReference type="PROSITE" id="PS51938"/>
    </source>
</evidence>
<evidence type="ECO:0008006" key="10">
    <source>
        <dbReference type="Google" id="ProtNLM"/>
    </source>
</evidence>
<evidence type="ECO:0000313" key="8">
    <source>
        <dbReference type="EMBL" id="KAK2724815.1"/>
    </source>
</evidence>
<dbReference type="PANTHER" id="PTHR22792">
    <property type="entry name" value="LUPUS LA PROTEIN-RELATED"/>
    <property type="match status" value="1"/>
</dbReference>
<dbReference type="Gene3D" id="1.10.10.10">
    <property type="entry name" value="Winged helix-like DNA-binding domain superfamily/Winged helix DNA-binding domain"/>
    <property type="match status" value="1"/>
</dbReference>
<feature type="domain" description="SUZ-C" evidence="7">
    <location>
        <begin position="436"/>
        <end position="486"/>
    </location>
</feature>
<evidence type="ECO:0000313" key="9">
    <source>
        <dbReference type="Proteomes" id="UP001187531"/>
    </source>
</evidence>
<dbReference type="InterPro" id="IPR036388">
    <property type="entry name" value="WH-like_DNA-bd_sf"/>
</dbReference>
<dbReference type="GO" id="GO:0003729">
    <property type="term" value="F:mRNA binding"/>
    <property type="evidence" value="ECO:0007669"/>
    <property type="project" value="TreeGrafter"/>
</dbReference>
<evidence type="ECO:0000256" key="3">
    <source>
        <dbReference type="ARBA" id="ARBA00023242"/>
    </source>
</evidence>
<dbReference type="EMBL" id="JAVRJZ010000003">
    <property type="protein sequence ID" value="KAK2724815.1"/>
    <property type="molecule type" value="Genomic_DNA"/>
</dbReference>
<feature type="compositionally biased region" description="Polar residues" evidence="5">
    <location>
        <begin position="315"/>
        <end position="332"/>
    </location>
</feature>
<evidence type="ECO:0000256" key="2">
    <source>
        <dbReference type="ARBA" id="ARBA00022884"/>
    </source>
</evidence>
<keyword evidence="3" id="KW-0539">Nucleus</keyword>
<feature type="compositionally biased region" description="Basic residues" evidence="5">
    <location>
        <begin position="339"/>
        <end position="348"/>
    </location>
</feature>
<keyword evidence="2 4" id="KW-0694">RNA-binding</keyword>
<dbReference type="InterPro" id="IPR012677">
    <property type="entry name" value="Nucleotide-bd_a/b_plait_sf"/>
</dbReference>
<evidence type="ECO:0000256" key="5">
    <source>
        <dbReference type="SAM" id="MobiDB-lite"/>
    </source>
</evidence>
<dbReference type="AlphaFoldDB" id="A0AA88LK29"/>
<dbReference type="InterPro" id="IPR002344">
    <property type="entry name" value="Lupus_La"/>
</dbReference>
<dbReference type="GO" id="GO:0005634">
    <property type="term" value="C:nucleus"/>
    <property type="evidence" value="ECO:0007669"/>
    <property type="project" value="UniProtKB-SubCell"/>
</dbReference>
<comment type="caution">
    <text evidence="8">The sequence shown here is derived from an EMBL/GenBank/DDBJ whole genome shotgun (WGS) entry which is preliminary data.</text>
</comment>
<accession>A0AA88LK29</accession>
<dbReference type="PROSITE" id="PS51938">
    <property type="entry name" value="SUZ_C"/>
    <property type="match status" value="1"/>
</dbReference>
<dbReference type="CDD" id="cd08033">
    <property type="entry name" value="LARP_6"/>
    <property type="match status" value="1"/>
</dbReference>
<dbReference type="PANTHER" id="PTHR22792:SF140">
    <property type="entry name" value="ACHILLES, ISOFORM A"/>
    <property type="match status" value="1"/>
</dbReference>
<dbReference type="InterPro" id="IPR035979">
    <property type="entry name" value="RBD_domain_sf"/>
</dbReference>
<evidence type="ECO:0000256" key="1">
    <source>
        <dbReference type="ARBA" id="ARBA00004123"/>
    </source>
</evidence>
<dbReference type="InterPro" id="IPR006630">
    <property type="entry name" value="La_HTH"/>
</dbReference>
<keyword evidence="9" id="KW-1185">Reference proteome</keyword>
<evidence type="ECO:0000259" key="6">
    <source>
        <dbReference type="PROSITE" id="PS50961"/>
    </source>
</evidence>
<dbReference type="Proteomes" id="UP001187531">
    <property type="component" value="Unassembled WGS sequence"/>
</dbReference>
<organism evidence="8 9">
    <name type="scientific">Artemia franciscana</name>
    <name type="common">Brine shrimp</name>
    <name type="synonym">Artemia sanfranciscana</name>
    <dbReference type="NCBI Taxonomy" id="6661"/>
    <lineage>
        <taxon>Eukaryota</taxon>
        <taxon>Metazoa</taxon>
        <taxon>Ecdysozoa</taxon>
        <taxon>Arthropoda</taxon>
        <taxon>Crustacea</taxon>
        <taxon>Branchiopoda</taxon>
        <taxon>Anostraca</taxon>
        <taxon>Artemiidae</taxon>
        <taxon>Artemia</taxon>
    </lineage>
</organism>
<dbReference type="Gene3D" id="3.30.70.330">
    <property type="match status" value="1"/>
</dbReference>
<dbReference type="SUPFAM" id="SSF46785">
    <property type="entry name" value="Winged helix' DNA-binding domain"/>
    <property type="match status" value="1"/>
</dbReference>
<dbReference type="Pfam" id="PF12901">
    <property type="entry name" value="SUZ-C"/>
    <property type="match status" value="1"/>
</dbReference>
<dbReference type="InterPro" id="IPR036390">
    <property type="entry name" value="WH_DNA-bd_sf"/>
</dbReference>
<gene>
    <name evidence="8" type="ORF">QYM36_001330</name>
</gene>
<dbReference type="GO" id="GO:1990904">
    <property type="term" value="C:ribonucleoprotein complex"/>
    <property type="evidence" value="ECO:0007669"/>
    <property type="project" value="InterPro"/>
</dbReference>
<dbReference type="Pfam" id="PF05383">
    <property type="entry name" value="La"/>
    <property type="match status" value="1"/>
</dbReference>
<feature type="compositionally biased region" description="Acidic residues" evidence="5">
    <location>
        <begin position="70"/>
        <end position="82"/>
    </location>
</feature>
<proteinExistence type="predicted"/>